<accession>A0A4Y7QEJ1</accession>
<evidence type="ECO:0000259" key="2">
    <source>
        <dbReference type="PROSITE" id="PS50097"/>
    </source>
</evidence>
<sequence length="331" mass="37798">MDGQDPIEVPSSPRDKPEPHPDLWYSDGSVALIAEGTAFRVHGGLLAANSDIFKDMLRVPQPDLVETYEGVPIIYLSDTKNDLEHLLKVIYRFQCLWPEAVIEFDVLASLLRMSTKYLFTHIRNAVIARLQQSFPDTLSKWDKTPVPSASTAFQVVALARETNARVLLPAALYRCCQEPLETILRGARDSNGLITKLHAMDIEACMIGMRFLVAARRKHTFRFLSKGPRYRAITGVRSVHVKWSEKCAKLSYCGEFIQSFVQFAVRSGSWERHDALVRTTDELWEARRQRVCVHCLAAWKKANTNGRENVWNELPSYFNLSEWDVIRGECR</sequence>
<dbReference type="InterPro" id="IPR000210">
    <property type="entry name" value="BTB/POZ_dom"/>
</dbReference>
<dbReference type="SMART" id="SM00225">
    <property type="entry name" value="BTB"/>
    <property type="match status" value="1"/>
</dbReference>
<evidence type="ECO:0000313" key="3">
    <source>
        <dbReference type="EMBL" id="TDL25681.1"/>
    </source>
</evidence>
<feature type="domain" description="BTB" evidence="2">
    <location>
        <begin position="28"/>
        <end position="91"/>
    </location>
</feature>
<reference evidence="3 4" key="1">
    <citation type="submission" date="2018-06" db="EMBL/GenBank/DDBJ databases">
        <title>A transcriptomic atlas of mushroom development highlights an independent origin of complex multicellularity.</title>
        <authorList>
            <consortium name="DOE Joint Genome Institute"/>
            <person name="Krizsan K."/>
            <person name="Almasi E."/>
            <person name="Merenyi Z."/>
            <person name="Sahu N."/>
            <person name="Viragh M."/>
            <person name="Koszo T."/>
            <person name="Mondo S."/>
            <person name="Kiss B."/>
            <person name="Balint B."/>
            <person name="Kues U."/>
            <person name="Barry K."/>
            <person name="Hegedus J.C."/>
            <person name="Henrissat B."/>
            <person name="Johnson J."/>
            <person name="Lipzen A."/>
            <person name="Ohm R."/>
            <person name="Nagy I."/>
            <person name="Pangilinan J."/>
            <person name="Yan J."/>
            <person name="Xiong Y."/>
            <person name="Grigoriev I.V."/>
            <person name="Hibbett D.S."/>
            <person name="Nagy L.G."/>
        </authorList>
    </citation>
    <scope>NUCLEOTIDE SEQUENCE [LARGE SCALE GENOMIC DNA]</scope>
    <source>
        <strain evidence="3 4">SZMC22713</strain>
    </source>
</reference>
<keyword evidence="4" id="KW-1185">Reference proteome</keyword>
<dbReference type="AlphaFoldDB" id="A0A4Y7QEJ1"/>
<dbReference type="OrthoDB" id="3893071at2759"/>
<dbReference type="Gene3D" id="3.30.710.10">
    <property type="entry name" value="Potassium Channel Kv1.1, Chain A"/>
    <property type="match status" value="1"/>
</dbReference>
<protein>
    <recommendedName>
        <fullName evidence="2">BTB domain-containing protein</fullName>
    </recommendedName>
</protein>
<dbReference type="InterPro" id="IPR011333">
    <property type="entry name" value="SKP1/BTB/POZ_sf"/>
</dbReference>
<proteinExistence type="predicted"/>
<dbReference type="EMBL" id="ML170163">
    <property type="protein sequence ID" value="TDL25681.1"/>
    <property type="molecule type" value="Genomic_DNA"/>
</dbReference>
<evidence type="ECO:0000256" key="1">
    <source>
        <dbReference type="SAM" id="MobiDB-lite"/>
    </source>
</evidence>
<feature type="region of interest" description="Disordered" evidence="1">
    <location>
        <begin position="1"/>
        <end position="20"/>
    </location>
</feature>
<dbReference type="SUPFAM" id="SSF54695">
    <property type="entry name" value="POZ domain"/>
    <property type="match status" value="1"/>
</dbReference>
<name>A0A4Y7QEJ1_9AGAM</name>
<evidence type="ECO:0000313" key="4">
    <source>
        <dbReference type="Proteomes" id="UP000294933"/>
    </source>
</evidence>
<organism evidence="3 4">
    <name type="scientific">Rickenella mellea</name>
    <dbReference type="NCBI Taxonomy" id="50990"/>
    <lineage>
        <taxon>Eukaryota</taxon>
        <taxon>Fungi</taxon>
        <taxon>Dikarya</taxon>
        <taxon>Basidiomycota</taxon>
        <taxon>Agaricomycotina</taxon>
        <taxon>Agaricomycetes</taxon>
        <taxon>Hymenochaetales</taxon>
        <taxon>Rickenellaceae</taxon>
        <taxon>Rickenella</taxon>
    </lineage>
</organism>
<dbReference type="PROSITE" id="PS50097">
    <property type="entry name" value="BTB"/>
    <property type="match status" value="1"/>
</dbReference>
<dbReference type="VEuPathDB" id="FungiDB:BD410DRAFT_784719"/>
<dbReference type="Proteomes" id="UP000294933">
    <property type="component" value="Unassembled WGS sequence"/>
</dbReference>
<dbReference type="Pfam" id="PF00651">
    <property type="entry name" value="BTB"/>
    <property type="match status" value="1"/>
</dbReference>
<gene>
    <name evidence="3" type="ORF">BD410DRAFT_784719</name>
</gene>
<dbReference type="STRING" id="50990.A0A4Y7QEJ1"/>